<comment type="caution">
    <text evidence="2">The sequence shown here is derived from an EMBL/GenBank/DDBJ whole genome shotgun (WGS) entry which is preliminary data.</text>
</comment>
<feature type="compositionally biased region" description="Low complexity" evidence="1">
    <location>
        <begin position="172"/>
        <end position="183"/>
    </location>
</feature>
<feature type="compositionally biased region" description="Polar residues" evidence="1">
    <location>
        <begin position="13"/>
        <end position="22"/>
    </location>
</feature>
<accession>A0ABD3GFM3</accession>
<feature type="region of interest" description="Disordered" evidence="1">
    <location>
        <begin position="42"/>
        <end position="220"/>
    </location>
</feature>
<feature type="compositionally biased region" description="Polar residues" evidence="1">
    <location>
        <begin position="116"/>
        <end position="129"/>
    </location>
</feature>
<protein>
    <submittedName>
        <fullName evidence="2">Uncharacterized protein</fullName>
    </submittedName>
</protein>
<evidence type="ECO:0000313" key="2">
    <source>
        <dbReference type="EMBL" id="KAL3677401.1"/>
    </source>
</evidence>
<keyword evidence="3" id="KW-1185">Reference proteome</keyword>
<feature type="compositionally biased region" description="Basic and acidic residues" evidence="1">
    <location>
        <begin position="144"/>
        <end position="160"/>
    </location>
</feature>
<gene>
    <name evidence="2" type="ORF">R1sor_027349</name>
</gene>
<feature type="compositionally biased region" description="Basic and acidic residues" evidence="1">
    <location>
        <begin position="189"/>
        <end position="198"/>
    </location>
</feature>
<reference evidence="2 3" key="1">
    <citation type="submission" date="2024-09" db="EMBL/GenBank/DDBJ databases">
        <title>Chromosome-scale assembly of Riccia sorocarpa.</title>
        <authorList>
            <person name="Paukszto L."/>
        </authorList>
    </citation>
    <scope>NUCLEOTIDE SEQUENCE [LARGE SCALE GENOMIC DNA]</scope>
    <source>
        <strain evidence="2">LP-2024</strain>
        <tissue evidence="2">Aerial parts of the thallus</tissue>
    </source>
</reference>
<feature type="region of interest" description="Disordered" evidence="1">
    <location>
        <begin position="1"/>
        <end position="25"/>
    </location>
</feature>
<organism evidence="2 3">
    <name type="scientific">Riccia sorocarpa</name>
    <dbReference type="NCBI Taxonomy" id="122646"/>
    <lineage>
        <taxon>Eukaryota</taxon>
        <taxon>Viridiplantae</taxon>
        <taxon>Streptophyta</taxon>
        <taxon>Embryophyta</taxon>
        <taxon>Marchantiophyta</taxon>
        <taxon>Marchantiopsida</taxon>
        <taxon>Marchantiidae</taxon>
        <taxon>Marchantiales</taxon>
        <taxon>Ricciaceae</taxon>
        <taxon>Riccia</taxon>
    </lineage>
</organism>
<evidence type="ECO:0000256" key="1">
    <source>
        <dbReference type="SAM" id="MobiDB-lite"/>
    </source>
</evidence>
<dbReference type="AlphaFoldDB" id="A0ABD3GFM3"/>
<sequence length="220" mass="24395">MADQSADPKPVKDNNTSQQVHRSATVPAWEEVLMMDEVISSPDLRENDFPPLVAELGNQGNMTFQPAWRRDENGQEQTSIRKEVQQNRLRGDKPLEPEEDWFTEVKRRQKGKDVLNDSSPGQIVKNNRFQGLEEVCESSGETNNQEREDEQKKGAEKGDIGLEEGTDSPLKNAATANSSASDSQGSPDIGKDGKKENRQTYLSGNTGGIQPGEDPENVKE</sequence>
<proteinExistence type="predicted"/>
<feature type="compositionally biased region" description="Basic and acidic residues" evidence="1">
    <location>
        <begin position="103"/>
        <end position="115"/>
    </location>
</feature>
<name>A0ABD3GFM3_9MARC</name>
<feature type="compositionally biased region" description="Basic and acidic residues" evidence="1">
    <location>
        <begin position="68"/>
        <end position="96"/>
    </location>
</feature>
<dbReference type="Proteomes" id="UP001633002">
    <property type="component" value="Unassembled WGS sequence"/>
</dbReference>
<evidence type="ECO:0000313" key="3">
    <source>
        <dbReference type="Proteomes" id="UP001633002"/>
    </source>
</evidence>
<dbReference type="EMBL" id="JBJQOH010000008">
    <property type="protein sequence ID" value="KAL3677401.1"/>
    <property type="molecule type" value="Genomic_DNA"/>
</dbReference>